<dbReference type="PANTHER" id="PTHR37464:SF1">
    <property type="entry name" value="BLL2463 PROTEIN"/>
    <property type="match status" value="1"/>
</dbReference>
<feature type="transmembrane region" description="Helical" evidence="1">
    <location>
        <begin position="624"/>
        <end position="645"/>
    </location>
</feature>
<dbReference type="InterPro" id="IPR024163">
    <property type="entry name" value="Aerotolerance_reg_N"/>
</dbReference>
<feature type="transmembrane region" description="Helical" evidence="1">
    <location>
        <begin position="657"/>
        <end position="673"/>
    </location>
</feature>
<dbReference type="Gene3D" id="3.40.50.12140">
    <property type="entry name" value="Domain of unknown function DUF4159"/>
    <property type="match status" value="1"/>
</dbReference>
<keyword evidence="1" id="KW-0812">Transmembrane</keyword>
<protein>
    <submittedName>
        <fullName evidence="4">Conserved hypothetical membrane protein</fullName>
    </submittedName>
</protein>
<dbReference type="AlphaFoldDB" id="B2IKD0"/>
<evidence type="ECO:0000259" key="3">
    <source>
        <dbReference type="Pfam" id="PF13709"/>
    </source>
</evidence>
<feature type="transmembrane region" description="Helical" evidence="1">
    <location>
        <begin position="6"/>
        <end position="27"/>
    </location>
</feature>
<dbReference type="CDD" id="cd03143">
    <property type="entry name" value="A4_beta-galactosidase_middle_domain"/>
    <property type="match status" value="2"/>
</dbReference>
<organism evidence="4 5">
    <name type="scientific">Beijerinckia indica subsp. indica (strain ATCC 9039 / DSM 1715 / NCIMB 8712)</name>
    <dbReference type="NCBI Taxonomy" id="395963"/>
    <lineage>
        <taxon>Bacteria</taxon>
        <taxon>Pseudomonadati</taxon>
        <taxon>Pseudomonadota</taxon>
        <taxon>Alphaproteobacteria</taxon>
        <taxon>Hyphomicrobiales</taxon>
        <taxon>Beijerinckiaceae</taxon>
        <taxon>Beijerinckia</taxon>
    </lineage>
</organism>
<dbReference type="Gene3D" id="3.40.50.880">
    <property type="match status" value="1"/>
</dbReference>
<feature type="transmembrane region" description="Helical" evidence="1">
    <location>
        <begin position="60"/>
        <end position="82"/>
    </location>
</feature>
<dbReference type="EMBL" id="CP001016">
    <property type="protein sequence ID" value="ACB96411.1"/>
    <property type="molecule type" value="Genomic_DNA"/>
</dbReference>
<dbReference type="Pfam" id="PF07584">
    <property type="entry name" value="BatA"/>
    <property type="match status" value="1"/>
</dbReference>
<dbReference type="STRING" id="395963.Bind_2842"/>
<feature type="domain" description="DUF4159" evidence="3">
    <location>
        <begin position="702"/>
        <end position="919"/>
    </location>
</feature>
<dbReference type="eggNOG" id="COG1874">
    <property type="taxonomic scope" value="Bacteria"/>
</dbReference>
<dbReference type="InterPro" id="IPR025297">
    <property type="entry name" value="DUF4159"/>
</dbReference>
<dbReference type="SUPFAM" id="SSF52317">
    <property type="entry name" value="Class I glutamine amidotransferase-like"/>
    <property type="match status" value="1"/>
</dbReference>
<evidence type="ECO:0000313" key="5">
    <source>
        <dbReference type="Proteomes" id="UP000001695"/>
    </source>
</evidence>
<accession>B2IKD0</accession>
<dbReference type="InterPro" id="IPR011933">
    <property type="entry name" value="Double_TM_dom"/>
</dbReference>
<dbReference type="HOGENOM" id="CLU_014519_0_0_5"/>
<dbReference type="Pfam" id="PF13709">
    <property type="entry name" value="DUF4159"/>
    <property type="match status" value="1"/>
</dbReference>
<evidence type="ECO:0000259" key="2">
    <source>
        <dbReference type="Pfam" id="PF07584"/>
    </source>
</evidence>
<name>B2IKD0_BEII9</name>
<reference evidence="4 5" key="2">
    <citation type="journal article" date="2010" name="J. Bacteriol.">
        <title>Complete genome sequence of Beijerinckia indica subsp. indica.</title>
        <authorList>
            <person name="Tamas I."/>
            <person name="Dedysh S.N."/>
            <person name="Liesack W."/>
            <person name="Stott M.B."/>
            <person name="Alam M."/>
            <person name="Murrell J.C."/>
            <person name="Dunfield P.F."/>
        </authorList>
    </citation>
    <scope>NUCLEOTIDE SEQUENCE [LARGE SCALE GENOMIC DNA]</scope>
    <source>
        <strain evidence="5">ATCC 9039 / DSM 1715 / NCIMB 8712</strain>
    </source>
</reference>
<evidence type="ECO:0000256" key="1">
    <source>
        <dbReference type="SAM" id="Phobius"/>
    </source>
</evidence>
<reference evidence="5" key="1">
    <citation type="submission" date="2008-03" db="EMBL/GenBank/DDBJ databases">
        <title>Complete sequence of chromosome of Beijerinckia indica subsp. indica ATCC 9039.</title>
        <authorList>
            <consortium name="US DOE Joint Genome Institute"/>
            <person name="Copeland A."/>
            <person name="Lucas S."/>
            <person name="Lapidus A."/>
            <person name="Glavina del Rio T."/>
            <person name="Dalin E."/>
            <person name="Tice H."/>
            <person name="Bruce D."/>
            <person name="Goodwin L."/>
            <person name="Pitluck S."/>
            <person name="LaButti K."/>
            <person name="Schmutz J."/>
            <person name="Larimer F."/>
            <person name="Land M."/>
            <person name="Hauser L."/>
            <person name="Kyrpides N."/>
            <person name="Mikhailova N."/>
            <person name="Dunfield P.F."/>
            <person name="Dedysh S.N."/>
            <person name="Liesack W."/>
            <person name="Saw J.H."/>
            <person name="Alam M."/>
            <person name="Chen Y."/>
            <person name="Murrell J.C."/>
            <person name="Richardson P."/>
        </authorList>
    </citation>
    <scope>NUCLEOTIDE SEQUENCE [LARGE SCALE GENOMIC DNA]</scope>
    <source>
        <strain evidence="5">ATCC 9039 / DSM 1715 / NCIMB 8712</strain>
    </source>
</reference>
<dbReference type="InterPro" id="IPR029062">
    <property type="entry name" value="Class_I_gatase-like"/>
</dbReference>
<keyword evidence="1" id="KW-0472">Membrane</keyword>
<sequence length="939" mass="101522">MFGLPLAFTVPAVTLALAGLPILYYLLRATPPRPQRIPFPPLRLILDLQPREETPHHTPWWLLLLRLTIAALIILAMAGPLWNPLPTLATEKGPLLIVIDDGWPAAPGWENRTSAAMQHIDAWREEGRPVALVATSEGGREIMALEAARALDHLRAVRPVPYQPDHLPLLEAIERFVTHQQPAAIVWISDGLEEGHARDFAEKLAKLGPKLVVLRDPKPVRALAGPHNSGGGLDVRVLRSAAKGEEGGLVRARDAKGLTIAEAGFQWNGNLETHARFDLPIELRNEIARLDIEGEPSAGAVSLLDESSKRRRIGVISGETADVSQPLLAPNYYLTKALAPFADVREVRPGTADPIATLLNENVDVLILADIGMMSASAHEQLVRFVEKGGILLRFAGTRLAGASDDLVPVRLRRGGRVLGGSLSWDIPKRLAPFDQQSPFFGLAVPEEVTVSRQVLAEPDAGLAAKTWAQLSDGTPLVTAAQRGKGMIVLFHMTADTTWSNLPLSGLFVDMLRKIVALSGETGQREGVEGEIAPAFDTHRPESLSPWRTLDGFGVLGAPSPLARPLPIPFTGTADAEHPPGFYGPPEALFAVNTLTPTQTLAAIHLEGVGLNEQELQIGRPVDLRVFLVFAAFILCLADAVFSLWLAGGLTRFSRRLAAMLAIGFCTGVLLLPQDRLEAAQPAATSREAISQRDIESALTTRLAYVRSGDAKVDEISRAGLISLSRALASRTSMVPGEPIGVDPAHDELAFYPLLYWPIAANAAQPPREVAGKLSAFMKQGGTVLFDTRDALTARPDGPPTPEALWLRRLLDGVDVPQLEPIPADHVVTKTFYLLDGFVGRYETGSTWIEALPPQTENGDARPVRSGDGVSPIVITSNDLAAGWAADAYGDTLYALIPGDRRQHEMALRGGINLVMYTLTGNYKADQVHVRDLLERLAH</sequence>
<dbReference type="RefSeq" id="WP_012385762.1">
    <property type="nucleotide sequence ID" value="NC_010581.1"/>
</dbReference>
<dbReference type="Proteomes" id="UP000001695">
    <property type="component" value="Chromosome"/>
</dbReference>
<evidence type="ECO:0000313" key="4">
    <source>
        <dbReference type="EMBL" id="ACB96411.1"/>
    </source>
</evidence>
<dbReference type="PANTHER" id="PTHR37464">
    <property type="entry name" value="BLL2463 PROTEIN"/>
    <property type="match status" value="1"/>
</dbReference>
<gene>
    <name evidence="4" type="ordered locus">Bind_2842</name>
</gene>
<feature type="domain" description="Aerotolerance regulator N-terminal" evidence="2">
    <location>
        <begin position="6"/>
        <end position="80"/>
    </location>
</feature>
<keyword evidence="5" id="KW-1185">Reference proteome</keyword>
<keyword evidence="1" id="KW-1133">Transmembrane helix</keyword>
<dbReference type="OrthoDB" id="9773014at2"/>
<dbReference type="KEGG" id="bid:Bind_2842"/>
<dbReference type="NCBIfam" id="TIGR02226">
    <property type="entry name" value="two_anch"/>
    <property type="match status" value="1"/>
</dbReference>
<proteinExistence type="predicted"/>